<keyword evidence="3" id="KW-1185">Reference proteome</keyword>
<reference evidence="3" key="1">
    <citation type="submission" date="2017-01" db="EMBL/GenBank/DDBJ databases">
        <title>Draft genome of the species Salinivibrio costicola subsp. alcaliphilus.</title>
        <authorList>
            <person name="Lopez-Hermoso C."/>
            <person name="De La Haba R."/>
            <person name="Sanchez-Porro C."/>
            <person name="Ventosa A."/>
        </authorList>
    </citation>
    <scope>NUCLEOTIDE SEQUENCE [LARGE SCALE GENOMIC DNA]</scope>
    <source>
        <strain evidence="3">CBH448</strain>
    </source>
</reference>
<dbReference type="RefSeq" id="WP_077460636.1">
    <property type="nucleotide sequence ID" value="NZ_MUFR01000023.1"/>
</dbReference>
<dbReference type="EMBL" id="MUFR01000023">
    <property type="protein sequence ID" value="OOF33733.1"/>
    <property type="molecule type" value="Genomic_DNA"/>
</dbReference>
<feature type="region of interest" description="Disordered" evidence="1">
    <location>
        <begin position="142"/>
        <end position="169"/>
    </location>
</feature>
<dbReference type="Proteomes" id="UP000189431">
    <property type="component" value="Unassembled WGS sequence"/>
</dbReference>
<accession>A0ABX3KPT9</accession>
<sequence length="284" mass="33262">MVKDCKRRCRTGWLVGCLLVLAGCTTELAYNTLPFWIHYYLDDIVDLTATQSHQVKADLDAVQQWHRVEELPRLADRLTLIAAQSTERQTWDQLRDHQAGFKTRIQATLNALIPATTRLLQSLDDRQAERLTQFLKDEIAEAQARRDQQSPQERLAEQQEELEERTEGWVGHTTDSQAPFYAEMADYQQRAMPTFITVREQLQARLFNLIETRQRDDLDSQLRQWVDDLVAWRGGSDTQTDMAIYRSRRLDWLLRFDKSLDDDQRTHLIEELEQWASRLQGMAG</sequence>
<evidence type="ECO:0000313" key="3">
    <source>
        <dbReference type="Proteomes" id="UP000189431"/>
    </source>
</evidence>
<gene>
    <name evidence="2" type="ORF">BZJ21_09340</name>
</gene>
<dbReference type="Pfam" id="PF19795">
    <property type="entry name" value="DUF6279"/>
    <property type="match status" value="1"/>
</dbReference>
<evidence type="ECO:0000313" key="2">
    <source>
        <dbReference type="EMBL" id="OOF33733.1"/>
    </source>
</evidence>
<evidence type="ECO:0008006" key="4">
    <source>
        <dbReference type="Google" id="ProtNLM"/>
    </source>
</evidence>
<proteinExistence type="predicted"/>
<dbReference type="PROSITE" id="PS51257">
    <property type="entry name" value="PROKAR_LIPOPROTEIN"/>
    <property type="match status" value="1"/>
</dbReference>
<protein>
    <recommendedName>
        <fullName evidence="4">Lipoprotein</fullName>
    </recommendedName>
</protein>
<name>A0ABX3KPT9_SALCS</name>
<organism evidence="2 3">
    <name type="scientific">Salinivibrio costicola subsp. alcaliphilus</name>
    <dbReference type="NCBI Taxonomy" id="272773"/>
    <lineage>
        <taxon>Bacteria</taxon>
        <taxon>Pseudomonadati</taxon>
        <taxon>Pseudomonadota</taxon>
        <taxon>Gammaproteobacteria</taxon>
        <taxon>Vibrionales</taxon>
        <taxon>Vibrionaceae</taxon>
        <taxon>Salinivibrio</taxon>
    </lineage>
</organism>
<comment type="caution">
    <text evidence="2">The sequence shown here is derived from an EMBL/GenBank/DDBJ whole genome shotgun (WGS) entry which is preliminary data.</text>
</comment>
<evidence type="ECO:0000256" key="1">
    <source>
        <dbReference type="SAM" id="MobiDB-lite"/>
    </source>
</evidence>